<evidence type="ECO:0000256" key="2">
    <source>
        <dbReference type="ARBA" id="ARBA00012513"/>
    </source>
</evidence>
<feature type="region of interest" description="Disordered" evidence="10">
    <location>
        <begin position="188"/>
        <end position="208"/>
    </location>
</feature>
<dbReference type="EC" id="2.7.11.1" evidence="2"/>
<dbReference type="GO" id="GO:0004674">
    <property type="term" value="F:protein serine/threonine kinase activity"/>
    <property type="evidence" value="ECO:0007669"/>
    <property type="project" value="UniProtKB-KW"/>
</dbReference>
<dbReference type="EMBL" id="JAXIOK010000002">
    <property type="protein sequence ID" value="KAK4777421.1"/>
    <property type="molecule type" value="Genomic_DNA"/>
</dbReference>
<evidence type="ECO:0000313" key="11">
    <source>
        <dbReference type="EMBL" id="KAK4777421.1"/>
    </source>
</evidence>
<evidence type="ECO:0000256" key="6">
    <source>
        <dbReference type="ARBA" id="ARBA00022777"/>
    </source>
</evidence>
<comment type="catalytic activity">
    <reaction evidence="8">
        <text>L-threonyl-[protein] + ATP = O-phospho-L-threonyl-[protein] + ADP + H(+)</text>
        <dbReference type="Rhea" id="RHEA:46608"/>
        <dbReference type="Rhea" id="RHEA-COMP:11060"/>
        <dbReference type="Rhea" id="RHEA-COMP:11605"/>
        <dbReference type="ChEBI" id="CHEBI:15378"/>
        <dbReference type="ChEBI" id="CHEBI:30013"/>
        <dbReference type="ChEBI" id="CHEBI:30616"/>
        <dbReference type="ChEBI" id="CHEBI:61977"/>
        <dbReference type="ChEBI" id="CHEBI:456216"/>
        <dbReference type="EC" id="2.7.11.1"/>
    </reaction>
</comment>
<dbReference type="InterPro" id="IPR032675">
    <property type="entry name" value="LRR_dom_sf"/>
</dbReference>
<evidence type="ECO:0000256" key="1">
    <source>
        <dbReference type="ARBA" id="ARBA00004479"/>
    </source>
</evidence>
<keyword evidence="12" id="KW-1185">Reference proteome</keyword>
<keyword evidence="5" id="KW-0547">Nucleotide-binding</keyword>
<dbReference type="Proteomes" id="UP001345219">
    <property type="component" value="Chromosome 14"/>
</dbReference>
<dbReference type="Gene3D" id="3.80.10.10">
    <property type="entry name" value="Ribonuclease Inhibitor"/>
    <property type="match status" value="1"/>
</dbReference>
<name>A0AAN7QUC3_9MYRT</name>
<dbReference type="GO" id="GO:0005524">
    <property type="term" value="F:ATP binding"/>
    <property type="evidence" value="ECO:0007669"/>
    <property type="project" value="UniProtKB-KW"/>
</dbReference>
<comment type="subcellular location">
    <subcellularLocation>
        <location evidence="1">Membrane</location>
        <topology evidence="1">Single-pass type I membrane protein</topology>
    </subcellularLocation>
</comment>
<keyword evidence="7" id="KW-0067">ATP-binding</keyword>
<dbReference type="GO" id="GO:0016020">
    <property type="term" value="C:membrane"/>
    <property type="evidence" value="ECO:0007669"/>
    <property type="project" value="UniProtKB-SubCell"/>
</dbReference>
<evidence type="ECO:0000256" key="4">
    <source>
        <dbReference type="ARBA" id="ARBA00022679"/>
    </source>
</evidence>
<evidence type="ECO:0000256" key="8">
    <source>
        <dbReference type="ARBA" id="ARBA00047899"/>
    </source>
</evidence>
<accession>A0AAN7QUC3</accession>
<dbReference type="Gene3D" id="3.30.200.20">
    <property type="entry name" value="Phosphorylase Kinase, domain 1"/>
    <property type="match status" value="1"/>
</dbReference>
<dbReference type="AlphaFoldDB" id="A0AAN7QUC3"/>
<proteinExistence type="predicted"/>
<reference evidence="11 12" key="1">
    <citation type="journal article" date="2023" name="Hortic Res">
        <title>Pangenome of water caltrop reveals structural variations and asymmetric subgenome divergence after allopolyploidization.</title>
        <authorList>
            <person name="Zhang X."/>
            <person name="Chen Y."/>
            <person name="Wang L."/>
            <person name="Yuan Y."/>
            <person name="Fang M."/>
            <person name="Shi L."/>
            <person name="Lu R."/>
            <person name="Comes H.P."/>
            <person name="Ma Y."/>
            <person name="Chen Y."/>
            <person name="Huang G."/>
            <person name="Zhou Y."/>
            <person name="Zheng Z."/>
            <person name="Qiu Y."/>
        </authorList>
    </citation>
    <scope>NUCLEOTIDE SEQUENCE [LARGE SCALE GENOMIC DNA]</scope>
    <source>
        <tissue evidence="11">Roots</tissue>
    </source>
</reference>
<evidence type="ECO:0000256" key="3">
    <source>
        <dbReference type="ARBA" id="ARBA00022527"/>
    </source>
</evidence>
<evidence type="ECO:0000256" key="10">
    <source>
        <dbReference type="SAM" id="MobiDB-lite"/>
    </source>
</evidence>
<sequence length="235" mass="25855">MSYDEFSGQIPESLCTQRKLEDLLLIYNDFSGPIPSDLGRYTSMIYGSSSISGAQNLTSGHTFKNSAKKEMVMSKWRSFHKQGFSELETVHCLKEDNVIRSGSWGKVYKVELSNSEIVAVEKLGKVTKQEEEILGSEKNEIYSFGVVILELVTGKPPIDLAAFGEKGLVRLAFTTLDQKGSIVVIDPKNRTNPLGGSAQGSQGGHWVDKHPAHKRALHAEGGEDAAGIWEQRGRL</sequence>
<organism evidence="11 12">
    <name type="scientific">Trapa incisa</name>
    <dbReference type="NCBI Taxonomy" id="236973"/>
    <lineage>
        <taxon>Eukaryota</taxon>
        <taxon>Viridiplantae</taxon>
        <taxon>Streptophyta</taxon>
        <taxon>Embryophyta</taxon>
        <taxon>Tracheophyta</taxon>
        <taxon>Spermatophyta</taxon>
        <taxon>Magnoliopsida</taxon>
        <taxon>eudicotyledons</taxon>
        <taxon>Gunneridae</taxon>
        <taxon>Pentapetalae</taxon>
        <taxon>rosids</taxon>
        <taxon>malvids</taxon>
        <taxon>Myrtales</taxon>
        <taxon>Lythraceae</taxon>
        <taxon>Trapa</taxon>
    </lineage>
</organism>
<comment type="catalytic activity">
    <reaction evidence="9">
        <text>L-seryl-[protein] + ATP = O-phospho-L-seryl-[protein] + ADP + H(+)</text>
        <dbReference type="Rhea" id="RHEA:17989"/>
        <dbReference type="Rhea" id="RHEA-COMP:9863"/>
        <dbReference type="Rhea" id="RHEA-COMP:11604"/>
        <dbReference type="ChEBI" id="CHEBI:15378"/>
        <dbReference type="ChEBI" id="CHEBI:29999"/>
        <dbReference type="ChEBI" id="CHEBI:30616"/>
        <dbReference type="ChEBI" id="CHEBI:83421"/>
        <dbReference type="ChEBI" id="CHEBI:456216"/>
        <dbReference type="EC" id="2.7.11.1"/>
    </reaction>
</comment>
<dbReference type="InterPro" id="IPR051824">
    <property type="entry name" value="LRR_Rcpt-Like_S/T_Kinase"/>
</dbReference>
<keyword evidence="4" id="KW-0808">Transferase</keyword>
<evidence type="ECO:0000256" key="7">
    <source>
        <dbReference type="ARBA" id="ARBA00022840"/>
    </source>
</evidence>
<protein>
    <recommendedName>
        <fullName evidence="2">non-specific serine/threonine protein kinase</fullName>
        <ecNumber evidence="2">2.7.11.1</ecNumber>
    </recommendedName>
</protein>
<keyword evidence="6" id="KW-0418">Kinase</keyword>
<keyword evidence="3" id="KW-0723">Serine/threonine-protein kinase</keyword>
<comment type="caution">
    <text evidence="11">The sequence shown here is derived from an EMBL/GenBank/DDBJ whole genome shotgun (WGS) entry which is preliminary data.</text>
</comment>
<evidence type="ECO:0000313" key="12">
    <source>
        <dbReference type="Proteomes" id="UP001345219"/>
    </source>
</evidence>
<dbReference type="PANTHER" id="PTHR48006">
    <property type="entry name" value="LEUCINE-RICH REPEAT-CONTAINING PROTEIN DDB_G0281931-RELATED"/>
    <property type="match status" value="1"/>
</dbReference>
<evidence type="ECO:0000256" key="9">
    <source>
        <dbReference type="ARBA" id="ARBA00048679"/>
    </source>
</evidence>
<gene>
    <name evidence="11" type="ORF">SAY87_017608</name>
</gene>
<evidence type="ECO:0000256" key="5">
    <source>
        <dbReference type="ARBA" id="ARBA00022741"/>
    </source>
</evidence>
<dbReference type="PANTHER" id="PTHR48006:SF102">
    <property type="entry name" value="LEUCINE-RICH REPEAT-CONTAINING PROTEIN DDB_G0281931-RELATED"/>
    <property type="match status" value="1"/>
</dbReference>